<feature type="domain" description="Response regulatory" evidence="4">
    <location>
        <begin position="24"/>
        <end position="142"/>
    </location>
</feature>
<sequence>MFQNVSAYRGIAMPGDAAVASKPCVLVVDDSRVIRRAVQKVLADEFLLIEAEDGEAGWKHLLTDERIQVVISDVEMPKLDGYALICRIRAAEQTRMREVPVIIITGADDEQTRQRAFACGATDFVSKPIDGVQLLARARAHARLDQTIRRLEETTRTLEDVTAVDPLTELYSRRYFLQRAEQDLAYARRHREQLSLIRVDIDDFRNIYKSLGDEATDRLLVWLAGILRSTLRTEDTIARIRAAEFAILAPSTGRDAGTALCERLRAAAAERPFVEDPHALAITLSLGLVTAGHDAADGLEELLARAEERLTLAKAAGGNRLSVGHEETVPPPEEAVMEVPDLETALRMLCDGESGKLAPFLPDLLARLIPLLEYGDRQLDLDAGPAIEALRERLGAVK</sequence>
<dbReference type="Gene3D" id="3.40.50.2300">
    <property type="match status" value="1"/>
</dbReference>
<organism evidence="6 7">
    <name type="scientific">Sulfurifustis variabilis</name>
    <dbReference type="NCBI Taxonomy" id="1675686"/>
    <lineage>
        <taxon>Bacteria</taxon>
        <taxon>Pseudomonadati</taxon>
        <taxon>Pseudomonadota</taxon>
        <taxon>Gammaproteobacteria</taxon>
        <taxon>Acidiferrobacterales</taxon>
        <taxon>Acidiferrobacteraceae</taxon>
        <taxon>Sulfurifustis</taxon>
    </lineage>
</organism>
<dbReference type="CDD" id="cd00156">
    <property type="entry name" value="REC"/>
    <property type="match status" value="1"/>
</dbReference>
<dbReference type="SMART" id="SM00448">
    <property type="entry name" value="REC"/>
    <property type="match status" value="1"/>
</dbReference>
<dbReference type="GO" id="GO:0000160">
    <property type="term" value="P:phosphorelay signal transduction system"/>
    <property type="evidence" value="ECO:0007669"/>
    <property type="project" value="InterPro"/>
</dbReference>
<evidence type="ECO:0000256" key="3">
    <source>
        <dbReference type="PROSITE-ProRule" id="PRU00169"/>
    </source>
</evidence>
<dbReference type="PANTHER" id="PTHR45138">
    <property type="entry name" value="REGULATORY COMPONENTS OF SENSORY TRANSDUCTION SYSTEM"/>
    <property type="match status" value="1"/>
</dbReference>
<evidence type="ECO:0000313" key="7">
    <source>
        <dbReference type="Proteomes" id="UP000218899"/>
    </source>
</evidence>
<dbReference type="InterPro" id="IPR050469">
    <property type="entry name" value="Diguanylate_Cyclase"/>
</dbReference>
<dbReference type="GO" id="GO:0005886">
    <property type="term" value="C:plasma membrane"/>
    <property type="evidence" value="ECO:0007669"/>
    <property type="project" value="TreeGrafter"/>
</dbReference>
<feature type="domain" description="GGDEF" evidence="5">
    <location>
        <begin position="192"/>
        <end position="326"/>
    </location>
</feature>
<dbReference type="SUPFAM" id="SSF55073">
    <property type="entry name" value="Nucleotide cyclase"/>
    <property type="match status" value="1"/>
</dbReference>
<dbReference type="Pfam" id="PF00072">
    <property type="entry name" value="Response_reg"/>
    <property type="match status" value="1"/>
</dbReference>
<evidence type="ECO:0000313" key="6">
    <source>
        <dbReference type="EMBL" id="BAU48694.1"/>
    </source>
</evidence>
<dbReference type="GO" id="GO:0043709">
    <property type="term" value="P:cell adhesion involved in single-species biofilm formation"/>
    <property type="evidence" value="ECO:0007669"/>
    <property type="project" value="TreeGrafter"/>
</dbReference>
<reference evidence="6 7" key="1">
    <citation type="submission" date="2015-08" db="EMBL/GenBank/DDBJ databases">
        <title>Complete genome sequence of Sulfurifustis variabilis.</title>
        <authorList>
            <person name="Miura A."/>
            <person name="Kojima H."/>
            <person name="Fukui M."/>
        </authorList>
    </citation>
    <scope>NUCLEOTIDE SEQUENCE [LARGE SCALE GENOMIC DNA]</scope>
    <source>
        <strain evidence="7">skN76</strain>
    </source>
</reference>
<keyword evidence="7" id="KW-1185">Reference proteome</keyword>
<dbReference type="InterPro" id="IPR000160">
    <property type="entry name" value="GGDEF_dom"/>
</dbReference>
<dbReference type="Gene3D" id="3.30.70.270">
    <property type="match status" value="1"/>
</dbReference>
<accession>A0A1B4VAI4</accession>
<feature type="modified residue" description="4-aspartylphosphate" evidence="3">
    <location>
        <position position="73"/>
    </location>
</feature>
<dbReference type="GO" id="GO:0052621">
    <property type="term" value="F:diguanylate cyclase activity"/>
    <property type="evidence" value="ECO:0007669"/>
    <property type="project" value="UniProtKB-EC"/>
</dbReference>
<keyword evidence="3" id="KW-0597">Phosphoprotein</keyword>
<gene>
    <name evidence="6" type="ORF">SVA_2144</name>
</gene>
<evidence type="ECO:0000259" key="4">
    <source>
        <dbReference type="PROSITE" id="PS50110"/>
    </source>
</evidence>
<dbReference type="AlphaFoldDB" id="A0A1B4VAI4"/>
<dbReference type="PROSITE" id="PS50887">
    <property type="entry name" value="GGDEF"/>
    <property type="match status" value="1"/>
</dbReference>
<dbReference type="InterPro" id="IPR043128">
    <property type="entry name" value="Rev_trsase/Diguanyl_cyclase"/>
</dbReference>
<dbReference type="InterPro" id="IPR011006">
    <property type="entry name" value="CheY-like_superfamily"/>
</dbReference>
<dbReference type="CDD" id="cd01949">
    <property type="entry name" value="GGDEF"/>
    <property type="match status" value="1"/>
</dbReference>
<dbReference type="OrthoDB" id="9812260at2"/>
<dbReference type="GO" id="GO:1902201">
    <property type="term" value="P:negative regulation of bacterial-type flagellum-dependent cell motility"/>
    <property type="evidence" value="ECO:0007669"/>
    <property type="project" value="TreeGrafter"/>
</dbReference>
<evidence type="ECO:0000259" key="5">
    <source>
        <dbReference type="PROSITE" id="PS50887"/>
    </source>
</evidence>
<dbReference type="SUPFAM" id="SSF52172">
    <property type="entry name" value="CheY-like"/>
    <property type="match status" value="1"/>
</dbReference>
<dbReference type="PANTHER" id="PTHR45138:SF9">
    <property type="entry name" value="DIGUANYLATE CYCLASE DGCM-RELATED"/>
    <property type="match status" value="1"/>
</dbReference>
<dbReference type="InterPro" id="IPR001789">
    <property type="entry name" value="Sig_transdc_resp-reg_receiver"/>
</dbReference>
<dbReference type="Pfam" id="PF00990">
    <property type="entry name" value="GGDEF"/>
    <property type="match status" value="1"/>
</dbReference>
<dbReference type="KEGG" id="sva:SVA_2144"/>
<dbReference type="InterPro" id="IPR029787">
    <property type="entry name" value="Nucleotide_cyclase"/>
</dbReference>
<dbReference type="NCBIfam" id="TIGR00254">
    <property type="entry name" value="GGDEF"/>
    <property type="match status" value="1"/>
</dbReference>
<evidence type="ECO:0000256" key="1">
    <source>
        <dbReference type="ARBA" id="ARBA00012528"/>
    </source>
</evidence>
<dbReference type="EMBL" id="AP014936">
    <property type="protein sequence ID" value="BAU48694.1"/>
    <property type="molecule type" value="Genomic_DNA"/>
</dbReference>
<name>A0A1B4VAI4_9GAMM</name>
<comment type="catalytic activity">
    <reaction evidence="2">
        <text>2 GTP = 3',3'-c-di-GMP + 2 diphosphate</text>
        <dbReference type="Rhea" id="RHEA:24898"/>
        <dbReference type="ChEBI" id="CHEBI:33019"/>
        <dbReference type="ChEBI" id="CHEBI:37565"/>
        <dbReference type="ChEBI" id="CHEBI:58805"/>
        <dbReference type="EC" id="2.7.7.65"/>
    </reaction>
</comment>
<proteinExistence type="predicted"/>
<protein>
    <recommendedName>
        <fullName evidence="1">diguanylate cyclase</fullName>
        <ecNumber evidence="1">2.7.7.65</ecNumber>
    </recommendedName>
</protein>
<dbReference type="SMART" id="SM00267">
    <property type="entry name" value="GGDEF"/>
    <property type="match status" value="1"/>
</dbReference>
<dbReference type="PROSITE" id="PS50110">
    <property type="entry name" value="RESPONSE_REGULATORY"/>
    <property type="match status" value="1"/>
</dbReference>
<dbReference type="RefSeq" id="WP_096461178.1">
    <property type="nucleotide sequence ID" value="NZ_AP014936.1"/>
</dbReference>
<dbReference type="Proteomes" id="UP000218899">
    <property type="component" value="Chromosome"/>
</dbReference>
<evidence type="ECO:0000256" key="2">
    <source>
        <dbReference type="ARBA" id="ARBA00034247"/>
    </source>
</evidence>
<dbReference type="EC" id="2.7.7.65" evidence="1"/>